<dbReference type="eggNOG" id="arCOG04734">
    <property type="taxonomic scope" value="Archaea"/>
</dbReference>
<dbReference type="CDD" id="cd02440">
    <property type="entry name" value="AdoMet_MTases"/>
    <property type="match status" value="1"/>
</dbReference>
<keyword evidence="2" id="KW-0489">Methyltransferase</keyword>
<gene>
    <name evidence="2" type="ORF">C493_12127</name>
</gene>
<dbReference type="PATRIC" id="fig|1227499.3.peg.2484"/>
<dbReference type="EMBL" id="AOHZ01000054">
    <property type="protein sequence ID" value="ELY54848.1"/>
    <property type="molecule type" value="Genomic_DNA"/>
</dbReference>
<feature type="domain" description="Methyltransferase" evidence="1">
    <location>
        <begin position="100"/>
        <end position="207"/>
    </location>
</feature>
<dbReference type="STRING" id="1227499.C493_12127"/>
<name>L9X2M4_9EURY</name>
<evidence type="ECO:0000313" key="3">
    <source>
        <dbReference type="Proteomes" id="UP000011602"/>
    </source>
</evidence>
<dbReference type="AlphaFoldDB" id="L9X2M4"/>
<dbReference type="SUPFAM" id="SSF53335">
    <property type="entry name" value="S-adenosyl-L-methionine-dependent methyltransferases"/>
    <property type="match status" value="1"/>
</dbReference>
<dbReference type="Gene3D" id="3.40.50.150">
    <property type="entry name" value="Vaccinia Virus protein VP39"/>
    <property type="match status" value="1"/>
</dbReference>
<dbReference type="Proteomes" id="UP000011602">
    <property type="component" value="Unassembled WGS sequence"/>
</dbReference>
<dbReference type="InterPro" id="IPR029063">
    <property type="entry name" value="SAM-dependent_MTases_sf"/>
</dbReference>
<comment type="caution">
    <text evidence="2">The sequence shown here is derived from an EMBL/GenBank/DDBJ whole genome shotgun (WGS) entry which is preliminary data.</text>
</comment>
<proteinExistence type="predicted"/>
<keyword evidence="3" id="KW-1185">Reference proteome</keyword>
<evidence type="ECO:0000259" key="1">
    <source>
        <dbReference type="Pfam" id="PF13649"/>
    </source>
</evidence>
<reference evidence="2 3" key="1">
    <citation type="journal article" date="2014" name="PLoS Genet.">
        <title>Phylogenetically driven sequencing of extremely halophilic archaea reveals strategies for static and dynamic osmo-response.</title>
        <authorList>
            <person name="Becker E.A."/>
            <person name="Seitzer P.M."/>
            <person name="Tritt A."/>
            <person name="Larsen D."/>
            <person name="Krusor M."/>
            <person name="Yao A.I."/>
            <person name="Wu D."/>
            <person name="Madern D."/>
            <person name="Eisen J.A."/>
            <person name="Darling A.E."/>
            <person name="Facciotti M.T."/>
        </authorList>
    </citation>
    <scope>NUCLEOTIDE SEQUENCE [LARGE SCALE GENOMIC DNA]</scope>
    <source>
        <strain evidence="2 3">JCM 12255</strain>
    </source>
</reference>
<dbReference type="GO" id="GO:0008168">
    <property type="term" value="F:methyltransferase activity"/>
    <property type="evidence" value="ECO:0007669"/>
    <property type="project" value="UniProtKB-KW"/>
</dbReference>
<accession>L9X2M4</accession>
<dbReference type="Pfam" id="PF13649">
    <property type="entry name" value="Methyltransf_25"/>
    <property type="match status" value="1"/>
</dbReference>
<dbReference type="GO" id="GO:0032259">
    <property type="term" value="P:methylation"/>
    <property type="evidence" value="ECO:0007669"/>
    <property type="project" value="UniProtKB-KW"/>
</dbReference>
<keyword evidence="2" id="KW-0808">Transferase</keyword>
<evidence type="ECO:0000313" key="2">
    <source>
        <dbReference type="EMBL" id="ELY54848.1"/>
    </source>
</evidence>
<dbReference type="InterPro" id="IPR041698">
    <property type="entry name" value="Methyltransf_25"/>
</dbReference>
<sequence length="311" mass="34277">MFTVTGDNYQSYFIIVRLVDSSVSRNRSGSSNRPDRRRDRSDALGRAMLAHHRGEPGRLTYRDGGAVQECNVEAFYFSDPDSWERETIDCLERLADRGPILDVGCGAGKHLLWWADRGVETVGVDVSPNAVLTASERCEARRISSRSGEAAKRGLEDVFVGDMFDLPVSSDAFGAVHAVGTQVGLGRSLAGIRALLNEFARVTDDGGTAVVDEYDPTQLDGDCFGFRPDPRTGIAHRCFHLEFERGRPDGTRARVVGRTLQFLLCSPARLRDATDGTPWRMTDVLRADGTAHYRAILEKRCDASPVAPSRR</sequence>
<organism evidence="2 3">
    <name type="scientific">Natronolimnohabitans innermongolicus JCM 12255</name>
    <dbReference type="NCBI Taxonomy" id="1227499"/>
    <lineage>
        <taxon>Archaea</taxon>
        <taxon>Methanobacteriati</taxon>
        <taxon>Methanobacteriota</taxon>
        <taxon>Stenosarchaea group</taxon>
        <taxon>Halobacteria</taxon>
        <taxon>Halobacteriales</taxon>
        <taxon>Natrialbaceae</taxon>
        <taxon>Natronolimnohabitans</taxon>
    </lineage>
</organism>
<protein>
    <submittedName>
        <fullName evidence="2">Methyltransferase type 11</fullName>
    </submittedName>
</protein>